<feature type="region of interest" description="Disordered" evidence="1">
    <location>
        <begin position="48"/>
        <end position="72"/>
    </location>
</feature>
<comment type="caution">
    <text evidence="2">The sequence shown here is derived from an EMBL/GenBank/DDBJ whole genome shotgun (WGS) entry which is preliminary data.</text>
</comment>
<reference evidence="2" key="1">
    <citation type="journal article" date="2020" name="Stud. Mycol.">
        <title>101 Dothideomycetes genomes: a test case for predicting lifestyles and emergence of pathogens.</title>
        <authorList>
            <person name="Haridas S."/>
            <person name="Albert R."/>
            <person name="Binder M."/>
            <person name="Bloem J."/>
            <person name="Labutti K."/>
            <person name="Salamov A."/>
            <person name="Andreopoulos B."/>
            <person name="Baker S."/>
            <person name="Barry K."/>
            <person name="Bills G."/>
            <person name="Bluhm B."/>
            <person name="Cannon C."/>
            <person name="Castanera R."/>
            <person name="Culley D."/>
            <person name="Daum C."/>
            <person name="Ezra D."/>
            <person name="Gonzalez J."/>
            <person name="Henrissat B."/>
            <person name="Kuo A."/>
            <person name="Liang C."/>
            <person name="Lipzen A."/>
            <person name="Lutzoni F."/>
            <person name="Magnuson J."/>
            <person name="Mondo S."/>
            <person name="Nolan M."/>
            <person name="Ohm R."/>
            <person name="Pangilinan J."/>
            <person name="Park H.-J."/>
            <person name="Ramirez L."/>
            <person name="Alfaro M."/>
            <person name="Sun H."/>
            <person name="Tritt A."/>
            <person name="Yoshinaga Y."/>
            <person name="Zwiers L.-H."/>
            <person name="Turgeon B."/>
            <person name="Goodwin S."/>
            <person name="Spatafora J."/>
            <person name="Crous P."/>
            <person name="Grigoriev I."/>
        </authorList>
    </citation>
    <scope>NUCLEOTIDE SEQUENCE</scope>
    <source>
        <strain evidence="2">CBS 260.36</strain>
    </source>
</reference>
<evidence type="ECO:0000313" key="3">
    <source>
        <dbReference type="Proteomes" id="UP000799439"/>
    </source>
</evidence>
<dbReference type="Proteomes" id="UP000799439">
    <property type="component" value="Unassembled WGS sequence"/>
</dbReference>
<evidence type="ECO:0000313" key="2">
    <source>
        <dbReference type="EMBL" id="KAF2156895.1"/>
    </source>
</evidence>
<keyword evidence="3" id="KW-1185">Reference proteome</keyword>
<protein>
    <submittedName>
        <fullName evidence="2">Uncharacterized protein</fullName>
    </submittedName>
</protein>
<sequence>MALYAQDVETKQSSIYRSLNQGITVFHEDQYAEVDIVAVPGLGANPEESWTWTPPRKRENARYGPSNGSIESVTNEQDDVEFNWIRDAKGIASLASLCNKKSRIMLYDFASAWKGSRKVRATLKSICTVLLDCLSEKRKVFVMDSPSLRAAF</sequence>
<organism evidence="2 3">
    <name type="scientific">Myriangium duriaei CBS 260.36</name>
    <dbReference type="NCBI Taxonomy" id="1168546"/>
    <lineage>
        <taxon>Eukaryota</taxon>
        <taxon>Fungi</taxon>
        <taxon>Dikarya</taxon>
        <taxon>Ascomycota</taxon>
        <taxon>Pezizomycotina</taxon>
        <taxon>Dothideomycetes</taxon>
        <taxon>Dothideomycetidae</taxon>
        <taxon>Myriangiales</taxon>
        <taxon>Myriangiaceae</taxon>
        <taxon>Myriangium</taxon>
    </lineage>
</organism>
<accession>A0A9P4JC27</accession>
<proteinExistence type="predicted"/>
<dbReference type="AlphaFoldDB" id="A0A9P4JC27"/>
<gene>
    <name evidence="2" type="ORF">K461DRAFT_6937</name>
</gene>
<name>A0A9P4JC27_9PEZI</name>
<dbReference type="OrthoDB" id="427518at2759"/>
<evidence type="ECO:0000256" key="1">
    <source>
        <dbReference type="SAM" id="MobiDB-lite"/>
    </source>
</evidence>
<dbReference type="EMBL" id="ML996081">
    <property type="protein sequence ID" value="KAF2156895.1"/>
    <property type="molecule type" value="Genomic_DNA"/>
</dbReference>